<evidence type="ECO:0000259" key="1">
    <source>
        <dbReference type="Pfam" id="PF03432"/>
    </source>
</evidence>
<protein>
    <submittedName>
        <fullName evidence="3">Relaxase/Mobilisation nuclease domain-containing protein</fullName>
    </submittedName>
</protein>
<evidence type="ECO:0000313" key="4">
    <source>
        <dbReference type="Proteomes" id="UP000198919"/>
    </source>
</evidence>
<dbReference type="GeneID" id="6166504"/>
<evidence type="ECO:0000313" key="5">
    <source>
        <dbReference type="Proteomes" id="UP000224607"/>
    </source>
</evidence>
<dbReference type="Proteomes" id="UP000198919">
    <property type="component" value="Unassembled WGS sequence"/>
</dbReference>
<dbReference type="EMBL" id="NITY01000027">
    <property type="protein sequence ID" value="PHM36519.1"/>
    <property type="molecule type" value="Genomic_DNA"/>
</dbReference>
<sequence>MGVNIEKEYLVKRSRSAKGQSLKKSIQAGKSAFAHKAKKGGKLYGSRVREQIGKHGRSKEVMVKITGSAQIKQGIKNSVNYISREDTLLLTDDEGNKIDAVDAKDYLIQCDDDDTYDSRTSKQPAITKNIIFSPPASAQVSQEDALESVRKTLSEKYPDNKFVMVYHDDKKDHPHVHVILRTDNDDTGKKINIRKKDLRELREGFCEQLKLKGYDVKATHKQIPDFKNKLKEEDAAAPRRQKNVREVVDFGRAPYQFKEGNKPQNYLTVKTLNGKEYTVWGKELGELAEREKIQKGSLIKLKKSGSEEVKVPRLDKNGEQAGWLTTQRNNWQLENIGQKGIDRTQKIGTEKQTDVTEQLKRQQEQQRRFKLQAAEMIKKEQKLKIGLKF</sequence>
<dbReference type="AlphaFoldDB" id="A0A1I3X920"/>
<dbReference type="EMBL" id="FORG01000033">
    <property type="protein sequence ID" value="SFK16095.1"/>
    <property type="molecule type" value="Genomic_DNA"/>
</dbReference>
<gene>
    <name evidence="3" type="ORF">SAMN05421680_1332</name>
    <name evidence="2" type="ORF">Xmau_04188</name>
</gene>
<evidence type="ECO:0000313" key="3">
    <source>
        <dbReference type="EMBL" id="SFK16095.1"/>
    </source>
</evidence>
<dbReference type="OrthoDB" id="6625352at2"/>
<reference evidence="4" key="2">
    <citation type="submission" date="2016-10" db="EMBL/GenBank/DDBJ databases">
        <authorList>
            <person name="Varghese N."/>
            <person name="Submissions S."/>
        </authorList>
    </citation>
    <scope>NUCLEOTIDE SEQUENCE [LARGE SCALE GENOMIC DNA]</scope>
    <source>
        <strain evidence="4">DSM 17908</strain>
    </source>
</reference>
<name>A0A1I3X920_9GAMM</name>
<dbReference type="Proteomes" id="UP000224607">
    <property type="component" value="Unassembled WGS sequence"/>
</dbReference>
<dbReference type="STRING" id="351675.SAMN05421680_1332"/>
<dbReference type="Pfam" id="PF03432">
    <property type="entry name" value="Relaxase"/>
    <property type="match status" value="1"/>
</dbReference>
<organism evidence="3 4">
    <name type="scientific">Xenorhabdus mauleonii</name>
    <dbReference type="NCBI Taxonomy" id="351675"/>
    <lineage>
        <taxon>Bacteria</taxon>
        <taxon>Pseudomonadati</taxon>
        <taxon>Pseudomonadota</taxon>
        <taxon>Gammaproteobacteria</taxon>
        <taxon>Enterobacterales</taxon>
        <taxon>Morganellaceae</taxon>
        <taxon>Xenorhabdus</taxon>
    </lineage>
</organism>
<dbReference type="NCBIfam" id="NF041450">
    <property type="entry name" value="MobP1"/>
    <property type="match status" value="1"/>
</dbReference>
<dbReference type="Gene3D" id="3.30.930.30">
    <property type="match status" value="1"/>
</dbReference>
<proteinExistence type="predicted"/>
<dbReference type="RefSeq" id="WP_012368899.1">
    <property type="nucleotide sequence ID" value="NZ_CAWNQB010000020.1"/>
</dbReference>
<reference evidence="2 5" key="3">
    <citation type="journal article" date="2017" name="Nat. Microbiol.">
        <title>Natural product diversity associated with the nematode symbionts Photorhabdus and Xenorhabdus.</title>
        <authorList>
            <person name="Tobias N.J."/>
            <person name="Wolff H."/>
            <person name="Djahanschiri B."/>
            <person name="Grundmann F."/>
            <person name="Kronenwerth M."/>
            <person name="Shi Y.M."/>
            <person name="Simonyi S."/>
            <person name="Grun P."/>
            <person name="Shapiro-Ilan D."/>
            <person name="Pidot S.J."/>
            <person name="Stinear T.P."/>
            <person name="Ebersberger I."/>
            <person name="Bode H.B."/>
        </authorList>
    </citation>
    <scope>NUCLEOTIDE SEQUENCE [LARGE SCALE GENOMIC DNA]</scope>
    <source>
        <strain evidence="2 5">DSM 17908</strain>
    </source>
</reference>
<feature type="domain" description="MobA/VirD2-like nuclease" evidence="1">
    <location>
        <begin position="123"/>
        <end position="207"/>
    </location>
</feature>
<reference evidence="3" key="1">
    <citation type="submission" date="2016-10" db="EMBL/GenBank/DDBJ databases">
        <authorList>
            <person name="de Groot N.N."/>
        </authorList>
    </citation>
    <scope>NUCLEOTIDE SEQUENCE [LARGE SCALE GENOMIC DNA]</scope>
    <source>
        <strain evidence="3">DSM 17908</strain>
    </source>
</reference>
<evidence type="ECO:0000313" key="2">
    <source>
        <dbReference type="EMBL" id="PHM36519.1"/>
    </source>
</evidence>
<dbReference type="InterPro" id="IPR005094">
    <property type="entry name" value="Endonuclease_MobA/VirD2"/>
</dbReference>
<accession>A0A1I3X920</accession>
<keyword evidence="5" id="KW-1185">Reference proteome</keyword>
<dbReference type="InterPro" id="IPR048178">
    <property type="entry name" value="MobP1_relaxase-like"/>
</dbReference>